<keyword evidence="1" id="KW-0472">Membrane</keyword>
<reference evidence="3" key="1">
    <citation type="submission" date="2009-09" db="EMBL/GenBank/DDBJ databases">
        <title>The complete genome of Nakamurella multipartita DSM 44233.</title>
        <authorList>
            <consortium name="US DOE Joint Genome Institute (JGI-PGF)"/>
            <person name="Lucas S."/>
            <person name="Copeland A."/>
            <person name="Lapidus A."/>
            <person name="Glavina del Rio T."/>
            <person name="Dalin E."/>
            <person name="Tice H."/>
            <person name="Bruce D."/>
            <person name="Goodwin L."/>
            <person name="Pitluck S."/>
            <person name="Kyrpides N."/>
            <person name="Mavromatis K."/>
            <person name="Ivanova N."/>
            <person name="Ovchinnikova G."/>
            <person name="Sims D."/>
            <person name="Meincke L."/>
            <person name="Brettin T."/>
            <person name="Detter J.C."/>
            <person name="Han C."/>
            <person name="Larimer F."/>
            <person name="Land M."/>
            <person name="Hauser L."/>
            <person name="Markowitz V."/>
            <person name="Cheng J.-F."/>
            <person name="Hugenholtz P."/>
            <person name="Woyke T."/>
            <person name="Wu D."/>
            <person name="Klenk H.-P."/>
            <person name="Eisen J.A."/>
        </authorList>
    </citation>
    <scope>NUCLEOTIDE SEQUENCE [LARGE SCALE GENOMIC DNA]</scope>
    <source>
        <strain evidence="3">ATCC 700099 / DSM 44233 / CIP 104796 / JCM 9543 / NBRC 105858 / Y-104</strain>
    </source>
</reference>
<evidence type="ECO:0000313" key="2">
    <source>
        <dbReference type="EMBL" id="ACV80123.1"/>
    </source>
</evidence>
<keyword evidence="3" id="KW-1185">Reference proteome</keyword>
<keyword evidence="1" id="KW-1133">Transmembrane helix</keyword>
<sequence>MTRDGDLQTWTEDELDRALDDLLALSSAEPPASRATPARAGQWRWAAPILAAAAVIAVVAVSVLPQGRSDAAAARALSVRAGFADVGGVRFPVPAGWTVAVTSADDDAVTACVAAAPAPACDGVLIVMAVPGAPALSSATTGGVLDPRCPGGGGIVMVEPTITLGDRTGAHYFGGSCSIEGPQAHAWVTNDLSLAITTPNGRWADQGAAVAAGLDLSHWPRDPGPVLVYPTVASGLLQPTG</sequence>
<reference evidence="2 3" key="2">
    <citation type="journal article" date="2010" name="Stand. Genomic Sci.">
        <title>Complete genome sequence of Nakamurella multipartita type strain (Y-104).</title>
        <authorList>
            <person name="Tice H."/>
            <person name="Mayilraj S."/>
            <person name="Sims D."/>
            <person name="Lapidus A."/>
            <person name="Nolan M."/>
            <person name="Lucas S."/>
            <person name="Glavina Del Rio T."/>
            <person name="Copeland A."/>
            <person name="Cheng J.F."/>
            <person name="Meincke L."/>
            <person name="Bruce D."/>
            <person name="Goodwin L."/>
            <person name="Pitluck S."/>
            <person name="Ivanova N."/>
            <person name="Mavromatis K."/>
            <person name="Ovchinnikova G."/>
            <person name="Pati A."/>
            <person name="Chen A."/>
            <person name="Palaniappan K."/>
            <person name="Land M."/>
            <person name="Hauser L."/>
            <person name="Chang Y.J."/>
            <person name="Jeffries C.D."/>
            <person name="Detter J.C."/>
            <person name="Brettin T."/>
            <person name="Rohde M."/>
            <person name="Goker M."/>
            <person name="Bristow J."/>
            <person name="Eisen J.A."/>
            <person name="Markowitz V."/>
            <person name="Hugenholtz P."/>
            <person name="Kyrpides N.C."/>
            <person name="Klenk H.P."/>
            <person name="Chen F."/>
        </authorList>
    </citation>
    <scope>NUCLEOTIDE SEQUENCE [LARGE SCALE GENOMIC DNA]</scope>
    <source>
        <strain evidence="3">ATCC 700099 / DSM 44233 / CIP 104796 / JCM 9543 / NBRC 105858 / Y-104</strain>
    </source>
</reference>
<gene>
    <name evidence="2" type="ordered locus">Namu_3826</name>
</gene>
<dbReference type="EMBL" id="CP001737">
    <property type="protein sequence ID" value="ACV80123.1"/>
    <property type="molecule type" value="Genomic_DNA"/>
</dbReference>
<name>C8XGC1_NAKMY</name>
<evidence type="ECO:0000256" key="1">
    <source>
        <dbReference type="SAM" id="Phobius"/>
    </source>
</evidence>
<dbReference type="HOGENOM" id="CLU_1150893_0_0_11"/>
<dbReference type="InParanoid" id="C8XGC1"/>
<evidence type="ECO:0000313" key="3">
    <source>
        <dbReference type="Proteomes" id="UP000002218"/>
    </source>
</evidence>
<accession>C8XGC1</accession>
<proteinExistence type="predicted"/>
<keyword evidence="1" id="KW-0812">Transmembrane</keyword>
<dbReference type="STRING" id="479431.Namu_3826"/>
<dbReference type="KEGG" id="nml:Namu_3826"/>
<protein>
    <submittedName>
        <fullName evidence="2">Uncharacterized protein</fullName>
    </submittedName>
</protein>
<feature type="transmembrane region" description="Helical" evidence="1">
    <location>
        <begin position="45"/>
        <end position="65"/>
    </location>
</feature>
<dbReference type="Proteomes" id="UP000002218">
    <property type="component" value="Chromosome"/>
</dbReference>
<dbReference type="OrthoDB" id="4463773at2"/>
<dbReference type="RefSeq" id="WP_015748950.1">
    <property type="nucleotide sequence ID" value="NC_013235.1"/>
</dbReference>
<organism evidence="2 3">
    <name type="scientific">Nakamurella multipartita (strain ATCC 700099 / DSM 44233 / CIP 104796 / JCM 9543 / NBRC 105858 / Y-104)</name>
    <name type="common">Microsphaera multipartita</name>
    <dbReference type="NCBI Taxonomy" id="479431"/>
    <lineage>
        <taxon>Bacteria</taxon>
        <taxon>Bacillati</taxon>
        <taxon>Actinomycetota</taxon>
        <taxon>Actinomycetes</taxon>
        <taxon>Nakamurellales</taxon>
        <taxon>Nakamurellaceae</taxon>
        <taxon>Nakamurella</taxon>
    </lineage>
</organism>
<dbReference type="AlphaFoldDB" id="C8XGC1"/>